<evidence type="ECO:0000256" key="2">
    <source>
        <dbReference type="ARBA" id="ARBA00005528"/>
    </source>
</evidence>
<dbReference type="InterPro" id="IPR029028">
    <property type="entry name" value="Alpha/beta_knot_MTases"/>
</dbReference>
<dbReference type="GO" id="GO:0070475">
    <property type="term" value="P:rRNA base methylation"/>
    <property type="evidence" value="ECO:0007669"/>
    <property type="project" value="TreeGrafter"/>
</dbReference>
<evidence type="ECO:0000313" key="13">
    <source>
        <dbReference type="Proteomes" id="UP000257039"/>
    </source>
</evidence>
<dbReference type="InterPro" id="IPR029026">
    <property type="entry name" value="tRNA_m1G_MTases_N"/>
</dbReference>
<dbReference type="Pfam" id="PF04452">
    <property type="entry name" value="Methyltrans_RNA"/>
    <property type="match status" value="1"/>
</dbReference>
<dbReference type="SUPFAM" id="SSF75217">
    <property type="entry name" value="alpha/beta knot"/>
    <property type="match status" value="1"/>
</dbReference>
<reference evidence="12 13" key="1">
    <citation type="submission" date="2017-04" db="EMBL/GenBank/DDBJ databases">
        <title>Draft genome sequence of Zooshikella ganghwensis VG4 isolated from Red Sea sediments.</title>
        <authorList>
            <person name="Rehman Z."/>
            <person name="Alam I."/>
            <person name="Kamau A."/>
            <person name="Bajic V."/>
            <person name="Leiknes T."/>
        </authorList>
    </citation>
    <scope>NUCLEOTIDE SEQUENCE [LARGE SCALE GENOMIC DNA]</scope>
    <source>
        <strain evidence="12 13">VG4</strain>
    </source>
</reference>
<dbReference type="PIRSF" id="PIRSF015601">
    <property type="entry name" value="MTase_slr0722"/>
    <property type="match status" value="1"/>
</dbReference>
<dbReference type="InterPro" id="IPR006700">
    <property type="entry name" value="RsmE"/>
</dbReference>
<comment type="subcellular location">
    <subcellularLocation>
        <location evidence="1 10">Cytoplasm</location>
    </subcellularLocation>
</comment>
<dbReference type="AlphaFoldDB" id="A0A4V1IP75"/>
<evidence type="ECO:0000256" key="7">
    <source>
        <dbReference type="ARBA" id="ARBA00022691"/>
    </source>
</evidence>
<evidence type="ECO:0000256" key="9">
    <source>
        <dbReference type="ARBA" id="ARBA00047944"/>
    </source>
</evidence>
<dbReference type="PANTHER" id="PTHR30027">
    <property type="entry name" value="RIBOSOMAL RNA SMALL SUBUNIT METHYLTRANSFERASE E"/>
    <property type="match status" value="1"/>
</dbReference>
<accession>A0A4V1IP75</accession>
<dbReference type="Gene3D" id="3.40.1280.10">
    <property type="match status" value="1"/>
</dbReference>
<comment type="caution">
    <text evidence="12">The sequence shown here is derived from an EMBL/GenBank/DDBJ whole genome shotgun (WGS) entry which is preliminary data.</text>
</comment>
<evidence type="ECO:0000256" key="6">
    <source>
        <dbReference type="ARBA" id="ARBA00022679"/>
    </source>
</evidence>
<feature type="domain" description="Ribosomal RNA small subunit methyltransferase E methyltransferase" evidence="11">
    <location>
        <begin position="72"/>
        <end position="232"/>
    </location>
</feature>
<sequence length="238" mass="26511">MNLILLFKEDFISVSHVRITDRRRWHIQNILTKQVGDKVTVGLLGGDVGQGTVTAINDQGIELAIELTSPPPPPLPLTLLLGLPRPKMLKRILFSATTLGVKKIILINSYRVEKSYWQSPWLKPEKMAPFFHAGLEQARDTLLPEVILARRFKPFVEDQLPSLCAGNQCYIAHPAAISTPPTNLTTPSIVAVGPEGGFIEYEVEMLAERGFEPIRLGERILRVETAIPTLVGRMFNLT</sequence>
<comment type="function">
    <text evidence="8 10">Specifically methylates the N3 position of the uracil ring of uridine 1498 (m3U1498) in 16S rRNA. Acts on the fully assembled 30S ribosomal subunit.</text>
</comment>
<keyword evidence="6 10" id="KW-0808">Transferase</keyword>
<evidence type="ECO:0000256" key="10">
    <source>
        <dbReference type="PIRNR" id="PIRNR015601"/>
    </source>
</evidence>
<organism evidence="12 13">
    <name type="scientific">Zooshikella ganghwensis</name>
    <dbReference type="NCBI Taxonomy" id="202772"/>
    <lineage>
        <taxon>Bacteria</taxon>
        <taxon>Pseudomonadati</taxon>
        <taxon>Pseudomonadota</taxon>
        <taxon>Gammaproteobacteria</taxon>
        <taxon>Oceanospirillales</taxon>
        <taxon>Zooshikellaceae</taxon>
        <taxon>Zooshikella</taxon>
    </lineage>
</organism>
<gene>
    <name evidence="12" type="ORF">B9G39_23945</name>
</gene>
<keyword evidence="3 10" id="KW-0963">Cytoplasm</keyword>
<keyword evidence="4 10" id="KW-0698">rRNA processing</keyword>
<keyword evidence="7 10" id="KW-0949">S-adenosyl-L-methionine</keyword>
<dbReference type="EMBL" id="NDXW01000001">
    <property type="protein sequence ID" value="RDH46251.1"/>
    <property type="molecule type" value="Genomic_DNA"/>
</dbReference>
<keyword evidence="5 10" id="KW-0489">Methyltransferase</keyword>
<dbReference type="GO" id="GO:0070042">
    <property type="term" value="F:rRNA (uridine-N3-)-methyltransferase activity"/>
    <property type="evidence" value="ECO:0007669"/>
    <property type="project" value="TreeGrafter"/>
</dbReference>
<evidence type="ECO:0000256" key="5">
    <source>
        <dbReference type="ARBA" id="ARBA00022603"/>
    </source>
</evidence>
<dbReference type="NCBIfam" id="NF008700">
    <property type="entry name" value="PRK11713.5-4"/>
    <property type="match status" value="1"/>
</dbReference>
<dbReference type="PANTHER" id="PTHR30027:SF3">
    <property type="entry name" value="16S RRNA (URACIL(1498)-N(3))-METHYLTRANSFERASE"/>
    <property type="match status" value="1"/>
</dbReference>
<evidence type="ECO:0000256" key="1">
    <source>
        <dbReference type="ARBA" id="ARBA00004496"/>
    </source>
</evidence>
<name>A0A4V1IP75_9GAMM</name>
<evidence type="ECO:0000256" key="8">
    <source>
        <dbReference type="ARBA" id="ARBA00025699"/>
    </source>
</evidence>
<comment type="catalytic activity">
    <reaction evidence="9 10">
        <text>uridine(1498) in 16S rRNA + S-adenosyl-L-methionine = N(3)-methyluridine(1498) in 16S rRNA + S-adenosyl-L-homocysteine + H(+)</text>
        <dbReference type="Rhea" id="RHEA:42920"/>
        <dbReference type="Rhea" id="RHEA-COMP:10283"/>
        <dbReference type="Rhea" id="RHEA-COMP:10284"/>
        <dbReference type="ChEBI" id="CHEBI:15378"/>
        <dbReference type="ChEBI" id="CHEBI:57856"/>
        <dbReference type="ChEBI" id="CHEBI:59789"/>
        <dbReference type="ChEBI" id="CHEBI:65315"/>
        <dbReference type="ChEBI" id="CHEBI:74502"/>
        <dbReference type="EC" id="2.1.1.193"/>
    </reaction>
</comment>
<comment type="similarity">
    <text evidence="2 10">Belongs to the RNA methyltransferase RsmE family.</text>
</comment>
<protein>
    <recommendedName>
        <fullName evidence="10">Ribosomal RNA small subunit methyltransferase E</fullName>
        <ecNumber evidence="10">2.1.1.193</ecNumber>
    </recommendedName>
</protein>
<dbReference type="GO" id="GO:0005737">
    <property type="term" value="C:cytoplasm"/>
    <property type="evidence" value="ECO:0007669"/>
    <property type="project" value="UniProtKB-SubCell"/>
</dbReference>
<dbReference type="Proteomes" id="UP000257039">
    <property type="component" value="Unassembled WGS sequence"/>
</dbReference>
<evidence type="ECO:0000313" key="12">
    <source>
        <dbReference type="EMBL" id="RDH46251.1"/>
    </source>
</evidence>
<dbReference type="NCBIfam" id="TIGR00046">
    <property type="entry name" value="RsmE family RNA methyltransferase"/>
    <property type="match status" value="1"/>
</dbReference>
<evidence type="ECO:0000259" key="11">
    <source>
        <dbReference type="Pfam" id="PF04452"/>
    </source>
</evidence>
<proteinExistence type="inferred from homology"/>
<evidence type="ECO:0000256" key="3">
    <source>
        <dbReference type="ARBA" id="ARBA00022490"/>
    </source>
</evidence>
<evidence type="ECO:0000256" key="4">
    <source>
        <dbReference type="ARBA" id="ARBA00022552"/>
    </source>
</evidence>
<dbReference type="EC" id="2.1.1.193" evidence="10"/>
<dbReference type="InterPro" id="IPR046886">
    <property type="entry name" value="RsmE_MTase_dom"/>
</dbReference>
<keyword evidence="13" id="KW-1185">Reference proteome</keyword>
<dbReference type="RefSeq" id="WP_094789041.1">
    <property type="nucleotide sequence ID" value="NZ_JAEVHG010000022.1"/>
</dbReference>
<dbReference type="CDD" id="cd18084">
    <property type="entry name" value="RsmE-like"/>
    <property type="match status" value="1"/>
</dbReference>